<evidence type="ECO:0000313" key="2">
    <source>
        <dbReference type="EMBL" id="MCD1117952.1"/>
    </source>
</evidence>
<feature type="transmembrane region" description="Helical" evidence="1">
    <location>
        <begin position="324"/>
        <end position="341"/>
    </location>
</feature>
<feature type="transmembrane region" description="Helical" evidence="1">
    <location>
        <begin position="88"/>
        <end position="106"/>
    </location>
</feature>
<accession>A0A9Q3V409</accession>
<keyword evidence="1" id="KW-0472">Membrane</keyword>
<reference evidence="2" key="1">
    <citation type="submission" date="2021-11" db="EMBL/GenBank/DDBJ databases">
        <title>Description of novel Chryseobacterium species.</title>
        <authorList>
            <person name="Saticioglu I.B."/>
            <person name="Ay H."/>
            <person name="Altun S."/>
            <person name="Duman M."/>
        </authorList>
    </citation>
    <scope>NUCLEOTIDE SEQUENCE</scope>
    <source>
        <strain evidence="2">C-17</strain>
    </source>
</reference>
<organism evidence="2 3">
    <name type="scientific">Chryseobacterium turcicum</name>
    <dbReference type="NCBI Taxonomy" id="2898076"/>
    <lineage>
        <taxon>Bacteria</taxon>
        <taxon>Pseudomonadati</taxon>
        <taxon>Bacteroidota</taxon>
        <taxon>Flavobacteriia</taxon>
        <taxon>Flavobacteriales</taxon>
        <taxon>Weeksellaceae</taxon>
        <taxon>Chryseobacterium group</taxon>
        <taxon>Chryseobacterium</taxon>
    </lineage>
</organism>
<sequence length="453" mass="51911">MKAKAVIYNLTTAILIKLKEKNIQISMVIITLVMTILRFLLNEKGRVTPDGIRFMRSAHVFPDIDNTITPFGYILSIKFFTLFGLDEFWSSKLVGIFSFLSIIFIAKKANFYFREAVLTCSLFGFVSIFAATFSETLTLLSVFILIFVSEQVLKSKWNSKKEIIYLSLSLILIFNIRYSALFIIGGTGLLGLLSLRKKYGKSFLLAAVIAGMYIICYKLLFIDIFNKNYVNESLEMGLKPTIQLLTEFYQGLTTSFNPFVHIANPGGGIINWGIYGIGFLNILLLIFFLFRKKLSDIEKYMLFIGVSGIICSFLIQYFYSADALGYRLLAPFTFPIWLIYFKRLFENFGLKVYLIGVMSLCTGFAFTILSKGNYLENRKQISTYLKKEKLDKVPLIFYINDMDDLEKVQISELIGTVNSNIYITSQPKDTLKKTTLTPYKVLQKIKIDKNKYQ</sequence>
<feature type="transmembrane region" description="Helical" evidence="1">
    <location>
        <begin position="300"/>
        <end position="318"/>
    </location>
</feature>
<feature type="transmembrane region" description="Helical" evidence="1">
    <location>
        <begin position="23"/>
        <end position="41"/>
    </location>
</feature>
<gene>
    <name evidence="2" type="ORF">LO744_13905</name>
</gene>
<keyword evidence="1" id="KW-1133">Transmembrane helix</keyword>
<dbReference type="EMBL" id="JAJNAY010000001">
    <property type="protein sequence ID" value="MCD1117952.1"/>
    <property type="molecule type" value="Genomic_DNA"/>
</dbReference>
<proteinExistence type="predicted"/>
<evidence type="ECO:0000256" key="1">
    <source>
        <dbReference type="SAM" id="Phobius"/>
    </source>
</evidence>
<keyword evidence="3" id="KW-1185">Reference proteome</keyword>
<feature type="transmembrane region" description="Helical" evidence="1">
    <location>
        <begin position="203"/>
        <end position="225"/>
    </location>
</feature>
<feature type="transmembrane region" description="Helical" evidence="1">
    <location>
        <begin position="118"/>
        <end position="148"/>
    </location>
</feature>
<feature type="transmembrane region" description="Helical" evidence="1">
    <location>
        <begin position="269"/>
        <end position="288"/>
    </location>
</feature>
<dbReference type="AlphaFoldDB" id="A0A9Q3V409"/>
<comment type="caution">
    <text evidence="2">The sequence shown here is derived from an EMBL/GenBank/DDBJ whole genome shotgun (WGS) entry which is preliminary data.</text>
</comment>
<keyword evidence="1" id="KW-0812">Transmembrane</keyword>
<evidence type="ECO:0000313" key="3">
    <source>
        <dbReference type="Proteomes" id="UP001108025"/>
    </source>
</evidence>
<feature type="transmembrane region" description="Helical" evidence="1">
    <location>
        <begin position="163"/>
        <end position="191"/>
    </location>
</feature>
<dbReference type="RefSeq" id="WP_230670193.1">
    <property type="nucleotide sequence ID" value="NZ_JAJNAY010000001.1"/>
</dbReference>
<protein>
    <submittedName>
        <fullName evidence="2">Uncharacterized protein</fullName>
    </submittedName>
</protein>
<feature type="transmembrane region" description="Helical" evidence="1">
    <location>
        <begin position="348"/>
        <end position="369"/>
    </location>
</feature>
<dbReference type="Proteomes" id="UP001108025">
    <property type="component" value="Unassembled WGS sequence"/>
</dbReference>
<name>A0A9Q3V409_9FLAO</name>